<dbReference type="AlphaFoldDB" id="S2KSS4"/>
<evidence type="ECO:0000256" key="1">
    <source>
        <dbReference type="SAM" id="Phobius"/>
    </source>
</evidence>
<dbReference type="Proteomes" id="UP000006034">
    <property type="component" value="Unassembled WGS sequence"/>
</dbReference>
<evidence type="ECO:0000313" key="2">
    <source>
        <dbReference type="EMBL" id="EPC05780.1"/>
    </source>
</evidence>
<evidence type="ECO:0000313" key="3">
    <source>
        <dbReference type="Proteomes" id="UP000006034"/>
    </source>
</evidence>
<feature type="transmembrane region" description="Helical" evidence="1">
    <location>
        <begin position="20"/>
        <end position="37"/>
    </location>
</feature>
<keyword evidence="3" id="KW-1185">Reference proteome</keyword>
<feature type="transmembrane region" description="Helical" evidence="1">
    <location>
        <begin position="49"/>
        <end position="70"/>
    </location>
</feature>
<proteinExistence type="predicted"/>
<protein>
    <submittedName>
        <fullName evidence="2">Uncharacterized protein</fullName>
    </submittedName>
</protein>
<sequence length="94" mass="10930">MRNTIQNYLSGFKIETFSPVSMALCIGVMAFSLYTPHERNFIYELYESLLHIKAVLVYPILGLLLIKILLLRELDTFFDIVTLLILLWLIYSVS</sequence>
<organism evidence="2 3">
    <name type="scientific">Bilophila wadsworthia (strain 3_1_6)</name>
    <dbReference type="NCBI Taxonomy" id="563192"/>
    <lineage>
        <taxon>Bacteria</taxon>
        <taxon>Pseudomonadati</taxon>
        <taxon>Thermodesulfobacteriota</taxon>
        <taxon>Desulfovibrionia</taxon>
        <taxon>Desulfovibrionales</taxon>
        <taxon>Desulfovibrionaceae</taxon>
        <taxon>Bilophila</taxon>
    </lineage>
</organism>
<name>S2KSS4_BILW3</name>
<dbReference type="EMBL" id="ADCP02000001">
    <property type="protein sequence ID" value="EPC05780.1"/>
    <property type="molecule type" value="Genomic_DNA"/>
</dbReference>
<comment type="caution">
    <text evidence="2">The sequence shown here is derived from an EMBL/GenBank/DDBJ whole genome shotgun (WGS) entry which is preliminary data.</text>
</comment>
<gene>
    <name evidence="2" type="ORF">HMPREF0179_05065</name>
</gene>
<dbReference type="STRING" id="563192.HMPREF0179_05065"/>
<accession>S2KSS4</accession>
<feature type="transmembrane region" description="Helical" evidence="1">
    <location>
        <begin position="76"/>
        <end position="93"/>
    </location>
</feature>
<reference evidence="2 3" key="1">
    <citation type="submission" date="2010-10" db="EMBL/GenBank/DDBJ databases">
        <authorList>
            <consortium name="The Broad Institute Genome Sequencing Platform"/>
            <person name="Ward D."/>
            <person name="Earl A."/>
            <person name="Feldgarden M."/>
            <person name="Young S.K."/>
            <person name="Gargeya S."/>
            <person name="Zeng Q."/>
            <person name="Alvarado L."/>
            <person name="Berlin A."/>
            <person name="Bochicchio J."/>
            <person name="Chapman S.B."/>
            <person name="Chen Z."/>
            <person name="Freedman E."/>
            <person name="Gellesch M."/>
            <person name="Goldberg J."/>
            <person name="Griggs A."/>
            <person name="Gujja S."/>
            <person name="Heilman E."/>
            <person name="Heiman D."/>
            <person name="Howarth C."/>
            <person name="Mehta T."/>
            <person name="Neiman D."/>
            <person name="Pearson M."/>
            <person name="Roberts A."/>
            <person name="Saif S."/>
            <person name="Shea T."/>
            <person name="Shenoy N."/>
            <person name="Sisk P."/>
            <person name="Stolte C."/>
            <person name="Sykes S."/>
            <person name="White J."/>
            <person name="Yandava C."/>
            <person name="Allen-Vercoe E."/>
            <person name="Sibley C."/>
            <person name="Ambrose C.E."/>
            <person name="Strauss J."/>
            <person name="Daigneault M."/>
            <person name="Haas B."/>
            <person name="Nusbaum C."/>
            <person name="Birren B."/>
        </authorList>
    </citation>
    <scope>NUCLEOTIDE SEQUENCE [LARGE SCALE GENOMIC DNA]</scope>
    <source>
        <strain evidence="2 3">3_1_6</strain>
    </source>
</reference>
<reference evidence="2 3" key="2">
    <citation type="submission" date="2013-04" db="EMBL/GenBank/DDBJ databases">
        <title>The Genome Sequence of Bilophila wadsworthia 3_1_6.</title>
        <authorList>
            <consortium name="The Broad Institute Genomics Platform"/>
            <person name="Earl A."/>
            <person name="Ward D."/>
            <person name="Feldgarden M."/>
            <person name="Gevers D."/>
            <person name="Sibley C."/>
            <person name="Strauss J."/>
            <person name="Allen-Vercoe E."/>
            <person name="Walker B."/>
            <person name="Young S."/>
            <person name="Zeng Q."/>
            <person name="Gargeya S."/>
            <person name="Fitzgerald M."/>
            <person name="Haas B."/>
            <person name="Abouelleil A."/>
            <person name="Allen A.W."/>
            <person name="Alvarado L."/>
            <person name="Arachchi H.M."/>
            <person name="Berlin A.M."/>
            <person name="Chapman S.B."/>
            <person name="Gainer-Dewar J."/>
            <person name="Goldberg J."/>
            <person name="Griggs A."/>
            <person name="Gujja S."/>
            <person name="Hansen M."/>
            <person name="Howarth C."/>
            <person name="Imamovic A."/>
            <person name="Ireland A."/>
            <person name="Larimer J."/>
            <person name="McCowan C."/>
            <person name="Murphy C."/>
            <person name="Pearson M."/>
            <person name="Poon T.W."/>
            <person name="Priest M."/>
            <person name="Roberts A."/>
            <person name="Saif S."/>
            <person name="Shea T."/>
            <person name="Sisk P."/>
            <person name="Sykes S."/>
            <person name="Wortman J."/>
            <person name="Nusbaum C."/>
            <person name="Birren B."/>
        </authorList>
    </citation>
    <scope>NUCLEOTIDE SEQUENCE [LARGE SCALE GENOMIC DNA]</scope>
    <source>
        <strain evidence="2 3">3_1_6</strain>
    </source>
</reference>
<keyword evidence="1" id="KW-1133">Transmembrane helix</keyword>
<keyword evidence="1" id="KW-0812">Transmembrane</keyword>
<dbReference type="HOGENOM" id="CLU_2380462_0_0_7"/>
<keyword evidence="1" id="KW-0472">Membrane</keyword>